<proteinExistence type="predicted"/>
<dbReference type="InterPro" id="IPR002124">
    <property type="entry name" value="Cyt_c_oxidase_su5b"/>
</dbReference>
<reference evidence="4" key="1">
    <citation type="submission" date="2025-08" db="UniProtKB">
        <authorList>
            <consortium name="RefSeq"/>
        </authorList>
    </citation>
    <scope>IDENTIFICATION</scope>
</reference>
<dbReference type="InterPro" id="IPR036972">
    <property type="entry name" value="Cyt_c_oxidase_su5b_sf"/>
</dbReference>
<evidence type="ECO:0000256" key="2">
    <source>
        <dbReference type="ARBA" id="ARBA00022833"/>
    </source>
</evidence>
<organism evidence="3 4">
    <name type="scientific">Pogona vitticeps</name>
    <name type="common">central bearded dragon</name>
    <dbReference type="NCBI Taxonomy" id="103695"/>
    <lineage>
        <taxon>Eukaryota</taxon>
        <taxon>Metazoa</taxon>
        <taxon>Chordata</taxon>
        <taxon>Craniata</taxon>
        <taxon>Vertebrata</taxon>
        <taxon>Euteleostomi</taxon>
        <taxon>Lepidosauria</taxon>
        <taxon>Squamata</taxon>
        <taxon>Bifurcata</taxon>
        <taxon>Unidentata</taxon>
        <taxon>Episquamata</taxon>
        <taxon>Toxicofera</taxon>
        <taxon>Iguania</taxon>
        <taxon>Acrodonta</taxon>
        <taxon>Agamidae</taxon>
        <taxon>Amphibolurinae</taxon>
        <taxon>Pogona</taxon>
    </lineage>
</organism>
<dbReference type="PANTHER" id="PTHR10122:SF0">
    <property type="entry name" value="CYTOCHROME C OXIDASE SUBUNIT 5B, ISOFORM A-RELATED"/>
    <property type="match status" value="1"/>
</dbReference>
<dbReference type="PROSITE" id="PS51359">
    <property type="entry name" value="COX5B_2"/>
    <property type="match status" value="1"/>
</dbReference>
<evidence type="ECO:0000256" key="1">
    <source>
        <dbReference type="ARBA" id="ARBA00022723"/>
    </source>
</evidence>
<dbReference type="GeneID" id="140705892"/>
<gene>
    <name evidence="4" type="primary">COX5B</name>
</gene>
<dbReference type="SUPFAM" id="SSF57802">
    <property type="entry name" value="Rubredoxin-like"/>
    <property type="match status" value="1"/>
</dbReference>
<sequence length="129" mass="14497">MAGRLRLLAGALQRAVPRVSGRAAGPLAVRTMSSSAIPTDEEQATGLERKILEADKRGEDPYSCYAPKKYAGTKEDPHLVPSTEEMRFVGCICDEDTTYINWFWLFKGKVHRCWECGAHYKLVHEKIPD</sequence>
<keyword evidence="1" id="KW-0479">Metal-binding</keyword>
<keyword evidence="2" id="KW-0862">Zinc</keyword>
<dbReference type="Proteomes" id="UP001652642">
    <property type="component" value="Chromosome 3"/>
</dbReference>
<dbReference type="RefSeq" id="XP_072851294.1">
    <property type="nucleotide sequence ID" value="XM_072995193.1"/>
</dbReference>
<protein>
    <submittedName>
        <fullName evidence="4">Cytochrome c oxidase subunit 5B, mitochondrial</fullName>
    </submittedName>
</protein>
<dbReference type="Gene3D" id="2.60.11.10">
    <property type="entry name" value="Cytochrome c oxidase, subunit Vb"/>
    <property type="match status" value="1"/>
</dbReference>
<accession>A0ABM5G0W0</accession>
<keyword evidence="3" id="KW-1185">Reference proteome</keyword>
<name>A0ABM5G0W0_9SAUR</name>
<dbReference type="PANTHER" id="PTHR10122">
    <property type="entry name" value="CYTOCHROME C OXIDASE SUBUNIT 5B, MITOCHONDRIAL"/>
    <property type="match status" value="1"/>
</dbReference>
<dbReference type="CDD" id="cd00924">
    <property type="entry name" value="Cyt_c_Oxidase_Vb"/>
    <property type="match status" value="1"/>
</dbReference>
<evidence type="ECO:0000313" key="4">
    <source>
        <dbReference type="RefSeq" id="XP_072851294.1"/>
    </source>
</evidence>
<dbReference type="Pfam" id="PF01215">
    <property type="entry name" value="COX5B"/>
    <property type="match status" value="1"/>
</dbReference>
<evidence type="ECO:0000313" key="3">
    <source>
        <dbReference type="Proteomes" id="UP001652642"/>
    </source>
</evidence>